<organism evidence="2 3">
    <name type="scientific">Acanthoscelides obtectus</name>
    <name type="common">Bean weevil</name>
    <name type="synonym">Bruchus obtectus</name>
    <dbReference type="NCBI Taxonomy" id="200917"/>
    <lineage>
        <taxon>Eukaryota</taxon>
        <taxon>Metazoa</taxon>
        <taxon>Ecdysozoa</taxon>
        <taxon>Arthropoda</taxon>
        <taxon>Hexapoda</taxon>
        <taxon>Insecta</taxon>
        <taxon>Pterygota</taxon>
        <taxon>Neoptera</taxon>
        <taxon>Endopterygota</taxon>
        <taxon>Coleoptera</taxon>
        <taxon>Polyphaga</taxon>
        <taxon>Cucujiformia</taxon>
        <taxon>Chrysomeloidea</taxon>
        <taxon>Chrysomelidae</taxon>
        <taxon>Bruchinae</taxon>
        <taxon>Bruchini</taxon>
        <taxon>Acanthoscelides</taxon>
    </lineage>
</organism>
<keyword evidence="3" id="KW-1185">Reference proteome</keyword>
<dbReference type="GO" id="GO:0003824">
    <property type="term" value="F:catalytic activity"/>
    <property type="evidence" value="ECO:0007669"/>
    <property type="project" value="InterPro"/>
</dbReference>
<dbReference type="Proteomes" id="UP001152888">
    <property type="component" value="Unassembled WGS sequence"/>
</dbReference>
<dbReference type="SUPFAM" id="SSF56219">
    <property type="entry name" value="DNase I-like"/>
    <property type="match status" value="1"/>
</dbReference>
<dbReference type="PANTHER" id="PTHR33273:SF4">
    <property type="entry name" value="ENDONUCLEASE_EXONUCLEASE_PHOSPHATASE DOMAIN-CONTAINING PROTEIN"/>
    <property type="match status" value="1"/>
</dbReference>
<evidence type="ECO:0000313" key="2">
    <source>
        <dbReference type="EMBL" id="CAH1991252.1"/>
    </source>
</evidence>
<name>A0A9P0L5K8_ACAOB</name>
<evidence type="ECO:0000259" key="1">
    <source>
        <dbReference type="Pfam" id="PF14529"/>
    </source>
</evidence>
<proteinExistence type="predicted"/>
<evidence type="ECO:0000313" key="3">
    <source>
        <dbReference type="Proteomes" id="UP001152888"/>
    </source>
</evidence>
<dbReference type="InterPro" id="IPR036691">
    <property type="entry name" value="Endo/exonu/phosph_ase_sf"/>
</dbReference>
<dbReference type="AlphaFoldDB" id="A0A9P0L5K8"/>
<comment type="caution">
    <text evidence="2">The sequence shown here is derived from an EMBL/GenBank/DDBJ whole genome shotgun (WGS) entry which is preliminary data.</text>
</comment>
<feature type="domain" description="Endonuclease/exonuclease/phosphatase" evidence="1">
    <location>
        <begin position="108"/>
        <end position="219"/>
    </location>
</feature>
<dbReference type="Pfam" id="PF14529">
    <property type="entry name" value="Exo_endo_phos_2"/>
    <property type="match status" value="1"/>
</dbReference>
<dbReference type="InterPro" id="IPR005135">
    <property type="entry name" value="Endo/exonuclease/phosphatase"/>
</dbReference>
<dbReference type="Gene3D" id="3.60.10.10">
    <property type="entry name" value="Endonuclease/exonuclease/phosphatase"/>
    <property type="match status" value="1"/>
</dbReference>
<gene>
    <name evidence="2" type="ORF">ACAOBT_LOCUS20148</name>
</gene>
<dbReference type="OrthoDB" id="6783807at2759"/>
<accession>A0A9P0L5K8</accession>
<protein>
    <recommendedName>
        <fullName evidence="1">Endonuclease/exonuclease/phosphatase domain-containing protein</fullName>
    </recommendedName>
</protein>
<reference evidence="2" key="1">
    <citation type="submission" date="2022-03" db="EMBL/GenBank/DDBJ databases">
        <authorList>
            <person name="Sayadi A."/>
        </authorList>
    </citation>
    <scope>NUCLEOTIDE SEQUENCE</scope>
</reference>
<dbReference type="EMBL" id="CAKOFQ010007108">
    <property type="protein sequence ID" value="CAH1991252.1"/>
    <property type="molecule type" value="Genomic_DNA"/>
</dbReference>
<dbReference type="PANTHER" id="PTHR33273">
    <property type="entry name" value="DOMAIN-CONTAINING PROTEIN, PUTATIVE-RELATED"/>
    <property type="match status" value="1"/>
</dbReference>
<sequence>MDNSNTNILKILQWNAKSAVSNKHSLVKCLCEYDVDIALISETWFKPGSLISFRGYNVVRNDRFDGYAGVAILIKNGYMYNELVLQNNFSSDIQMCGIELIISNDRLSFFSLYCPPNSTTIASDWENIFSQLNNTGIIGGDFNAHHNIWGSYKTNQKGHQIADILSDIDIILLNTGQPTRFSQNNNSAIDLTFSSPNLAIQCTWYTLGDTMGSDHFPIIIEIERKISRSDTDFYGPKLKWNLKKANWNLYNHTAYIFFNNNQTQIHNTESKYHHLIEGINAAADKSIAKYKISKCNKKNILPPWWDNECENVVNSRRDQLRAYKNQSTMENYLRCKQEMAKAKKTLKEKARSSWRKWRRYQRMEESHPYPVSKTRKRPQ</sequence>